<dbReference type="RefSeq" id="WP_060918505.1">
    <property type="nucleotide sequence ID" value="NZ_KQ960109.1"/>
</dbReference>
<feature type="domain" description="Thioredoxin" evidence="2">
    <location>
        <begin position="28"/>
        <end position="167"/>
    </location>
</feature>
<keyword evidence="1" id="KW-0732">Signal</keyword>
<dbReference type="PANTHER" id="PTHR42852:SF13">
    <property type="entry name" value="PROTEIN DIPZ"/>
    <property type="match status" value="1"/>
</dbReference>
<dbReference type="Proteomes" id="UP000070483">
    <property type="component" value="Unassembled WGS sequence"/>
</dbReference>
<dbReference type="STRING" id="157687.HMPREF3180_01968"/>
<dbReference type="AlphaFoldDB" id="A0A133ZZ58"/>
<gene>
    <name evidence="3" type="ORF">HMPREF3180_01968</name>
</gene>
<dbReference type="CDD" id="cd02966">
    <property type="entry name" value="TlpA_like_family"/>
    <property type="match status" value="1"/>
</dbReference>
<name>A0A133ZZ58_9FUSO</name>
<comment type="caution">
    <text evidence="3">The sequence shown here is derived from an EMBL/GenBank/DDBJ whole genome shotgun (WGS) entry which is preliminary data.</text>
</comment>
<dbReference type="GO" id="GO:0016491">
    <property type="term" value="F:oxidoreductase activity"/>
    <property type="evidence" value="ECO:0007669"/>
    <property type="project" value="InterPro"/>
</dbReference>
<dbReference type="PANTHER" id="PTHR42852">
    <property type="entry name" value="THIOL:DISULFIDE INTERCHANGE PROTEIN DSBE"/>
    <property type="match status" value="1"/>
</dbReference>
<dbReference type="GO" id="GO:0016209">
    <property type="term" value="F:antioxidant activity"/>
    <property type="evidence" value="ECO:0007669"/>
    <property type="project" value="InterPro"/>
</dbReference>
<evidence type="ECO:0000313" key="4">
    <source>
        <dbReference type="Proteomes" id="UP000070483"/>
    </source>
</evidence>
<dbReference type="OrthoDB" id="9813820at2"/>
<dbReference type="InterPro" id="IPR036249">
    <property type="entry name" value="Thioredoxin-like_sf"/>
</dbReference>
<dbReference type="PROSITE" id="PS51352">
    <property type="entry name" value="THIOREDOXIN_2"/>
    <property type="match status" value="1"/>
</dbReference>
<evidence type="ECO:0000313" key="3">
    <source>
        <dbReference type="EMBL" id="KXB60710.1"/>
    </source>
</evidence>
<feature type="chain" id="PRO_5007461355" evidence="1">
    <location>
        <begin position="20"/>
        <end position="167"/>
    </location>
</feature>
<dbReference type="InterPro" id="IPR013766">
    <property type="entry name" value="Thioredoxin_domain"/>
</dbReference>
<keyword evidence="4" id="KW-1185">Reference proteome</keyword>
<accession>A0A133ZZ58</accession>
<dbReference type="EMBL" id="LSDD01000150">
    <property type="protein sequence ID" value="KXB60710.1"/>
    <property type="molecule type" value="Genomic_DNA"/>
</dbReference>
<dbReference type="InterPro" id="IPR050553">
    <property type="entry name" value="Thioredoxin_ResA/DsbE_sf"/>
</dbReference>
<evidence type="ECO:0000256" key="1">
    <source>
        <dbReference type="SAM" id="SignalP"/>
    </source>
</evidence>
<feature type="signal peptide" evidence="1">
    <location>
        <begin position="1"/>
        <end position="19"/>
    </location>
</feature>
<dbReference type="Pfam" id="PF00578">
    <property type="entry name" value="AhpC-TSA"/>
    <property type="match status" value="1"/>
</dbReference>
<protein>
    <submittedName>
        <fullName evidence="3">Antioxidant, AhpC/TSA family</fullName>
    </submittedName>
</protein>
<proteinExistence type="predicted"/>
<dbReference type="SUPFAM" id="SSF52833">
    <property type="entry name" value="Thioredoxin-like"/>
    <property type="match status" value="1"/>
</dbReference>
<dbReference type="Gene3D" id="3.40.30.10">
    <property type="entry name" value="Glutaredoxin"/>
    <property type="match status" value="1"/>
</dbReference>
<dbReference type="InterPro" id="IPR000866">
    <property type="entry name" value="AhpC/TSA"/>
</dbReference>
<reference evidence="4" key="1">
    <citation type="submission" date="2016-01" db="EMBL/GenBank/DDBJ databases">
        <authorList>
            <person name="Mitreva M."/>
            <person name="Pepin K.H."/>
            <person name="Mihindukulasuriya K.A."/>
            <person name="Fulton R."/>
            <person name="Fronick C."/>
            <person name="O'Laughlin M."/>
            <person name="Miner T."/>
            <person name="Herter B."/>
            <person name="Rosa B.A."/>
            <person name="Cordes M."/>
            <person name="Tomlinson C."/>
            <person name="Wollam A."/>
            <person name="Palsikar V.B."/>
            <person name="Mardis E.R."/>
            <person name="Wilson R.K."/>
        </authorList>
    </citation>
    <scope>NUCLEOTIDE SEQUENCE [LARGE SCALE GENOMIC DNA]</scope>
    <source>
        <strain evidence="4">KA00185</strain>
    </source>
</reference>
<evidence type="ECO:0000259" key="2">
    <source>
        <dbReference type="PROSITE" id="PS51352"/>
    </source>
</evidence>
<sequence>MKKLLIIVSLFMTSILGFANVKPLDVDVTEGAKLPNFELRDFQGKYTKSKKLFGDGKPTLFIFAAEWCPYCQRELSAVQKFYEENKDNINVVVVFTRRKTNLSATKKYVEDSKFTFPVYYDATNTLMTAFKVKTVPYNLIIQNSRIQKDLGGSKNYEELKEAFYLNY</sequence>
<organism evidence="3 4">
    <name type="scientific">Leptotrichia wadei</name>
    <dbReference type="NCBI Taxonomy" id="157687"/>
    <lineage>
        <taxon>Bacteria</taxon>
        <taxon>Fusobacteriati</taxon>
        <taxon>Fusobacteriota</taxon>
        <taxon>Fusobacteriia</taxon>
        <taxon>Fusobacteriales</taxon>
        <taxon>Leptotrichiaceae</taxon>
        <taxon>Leptotrichia</taxon>
    </lineage>
</organism>
<dbReference type="PATRIC" id="fig|157687.3.peg.1967"/>